<dbReference type="EMBL" id="CP020867">
    <property type="protein sequence ID" value="ARJ55701.1"/>
    <property type="molecule type" value="Genomic_DNA"/>
</dbReference>
<proteinExistence type="predicted"/>
<dbReference type="AlphaFoldDB" id="A0A1W6BUF8"/>
<name>A0A1W6BUF8_9BACT</name>
<protein>
    <submittedName>
        <fullName evidence="1">Uncharacterized protein</fullName>
    </submittedName>
</protein>
<dbReference type="OrthoDB" id="5363763at2"/>
<gene>
    <name evidence="1" type="ORF">CCUN_0031</name>
</gene>
<dbReference type="STRING" id="1121267.CCUN_0031"/>
<dbReference type="eggNOG" id="ENOG5032MZX">
    <property type="taxonomic scope" value="Bacteria"/>
</dbReference>
<reference evidence="1 2" key="1">
    <citation type="submission" date="2017-04" db="EMBL/GenBank/DDBJ databases">
        <title>Complete genome sequence of the Campylobacter cuniculorum type strain LMG24588.</title>
        <authorList>
            <person name="Miller W.G."/>
            <person name="Yee E."/>
            <person name="Revez J."/>
            <person name="Bono J.L."/>
            <person name="Rossi M."/>
        </authorList>
    </citation>
    <scope>NUCLEOTIDE SEQUENCE [LARGE SCALE GENOMIC DNA]</scope>
    <source>
        <strain evidence="1 2">LMG 24588</strain>
    </source>
</reference>
<organism evidence="1 2">
    <name type="scientific">Campylobacter cuniculorum DSM 23162 = LMG 24588</name>
    <dbReference type="NCBI Taxonomy" id="1121267"/>
    <lineage>
        <taxon>Bacteria</taxon>
        <taxon>Pseudomonadati</taxon>
        <taxon>Campylobacterota</taxon>
        <taxon>Epsilonproteobacteria</taxon>
        <taxon>Campylobacterales</taxon>
        <taxon>Campylobacteraceae</taxon>
        <taxon>Campylobacter</taxon>
    </lineage>
</organism>
<evidence type="ECO:0000313" key="2">
    <source>
        <dbReference type="Proteomes" id="UP000192902"/>
    </source>
</evidence>
<dbReference type="RefSeq" id="WP_027304934.1">
    <property type="nucleotide sequence ID" value="NZ_CP020867.1"/>
</dbReference>
<evidence type="ECO:0000313" key="1">
    <source>
        <dbReference type="EMBL" id="ARJ55701.1"/>
    </source>
</evidence>
<sequence length="357" mass="41806">MDIFSDSFNPYGKIVDDKALRKSTISYVSINSAVVTRDSKQNELINEKINELQDAFEALDELQHEDKKELEKEFVKVYFTNITGNKITQIALSKEAVIFLNKEFGSVHQRKDGSFLLDGESNAYVWGWYNEIAQNQNYLQADANKDGLIDDEEKLNLKSLFIPNRLCYGGMFLSAHDMKTHRNFSDLSEELREKYKDFFTSDTLNLALDKALRLDRDFDGLVKYTDYDKNIYHNFIKDLLNELIKDNPLLGLSKEDFDQFLEQYKEKIKQELAKRNEEKLKIFQDKDDKEKIYTKLLSSTDLSTLSIEEKNLAKKYFPKLVQMLENKQNVQDFNHLFQELLHTKSFTITDKILDLKA</sequence>
<dbReference type="KEGG" id="ccun:CCUN_0031"/>
<accession>A0A1W6BUF8</accession>
<dbReference type="Proteomes" id="UP000192902">
    <property type="component" value="Chromosome"/>
</dbReference>